<name>A0AAW8M2P7_AGRTU</name>
<organism evidence="1 2">
    <name type="scientific">Agrobacterium tumefaciens</name>
    <dbReference type="NCBI Taxonomy" id="358"/>
    <lineage>
        <taxon>Bacteria</taxon>
        <taxon>Pseudomonadati</taxon>
        <taxon>Pseudomonadota</taxon>
        <taxon>Alphaproteobacteria</taxon>
        <taxon>Hyphomicrobiales</taxon>
        <taxon>Rhizobiaceae</taxon>
        <taxon>Rhizobium/Agrobacterium group</taxon>
        <taxon>Agrobacterium</taxon>
        <taxon>Agrobacterium tumefaciens complex</taxon>
    </lineage>
</organism>
<dbReference type="Proteomes" id="UP001265315">
    <property type="component" value="Unassembled WGS sequence"/>
</dbReference>
<sequence length="87" mass="9732">MSATLELKIYPRVLLDFFPDKPFGQRFGEIERKTSCVLQGTLSFLPYFRISHAVNEVVPGLGEASVSNPDHRIHVAAVHQPGILDEK</sequence>
<accession>A0AAW8M2P7</accession>
<dbReference type="AlphaFoldDB" id="A0AAW8M2P7"/>
<evidence type="ECO:0000313" key="1">
    <source>
        <dbReference type="EMBL" id="MDR6705555.1"/>
    </source>
</evidence>
<reference evidence="1" key="1">
    <citation type="submission" date="2023-07" db="EMBL/GenBank/DDBJ databases">
        <title>Sorghum-associated microbial communities from plants grown in Nebraska, USA.</title>
        <authorList>
            <person name="Schachtman D."/>
        </authorList>
    </citation>
    <scope>NUCLEOTIDE SEQUENCE</scope>
    <source>
        <strain evidence="1">1457</strain>
    </source>
</reference>
<proteinExistence type="predicted"/>
<evidence type="ECO:0000313" key="2">
    <source>
        <dbReference type="Proteomes" id="UP001265315"/>
    </source>
</evidence>
<protein>
    <submittedName>
        <fullName evidence="1">Uncharacterized protein</fullName>
    </submittedName>
</protein>
<gene>
    <name evidence="1" type="ORF">J2W61_005430</name>
</gene>
<dbReference type="RefSeq" id="WP_209689739.1">
    <property type="nucleotide sequence ID" value="NZ_JAGIPM010000015.1"/>
</dbReference>
<comment type="caution">
    <text evidence="1">The sequence shown here is derived from an EMBL/GenBank/DDBJ whole genome shotgun (WGS) entry which is preliminary data.</text>
</comment>
<dbReference type="EMBL" id="JAVDSW010000012">
    <property type="protein sequence ID" value="MDR6705555.1"/>
    <property type="molecule type" value="Genomic_DNA"/>
</dbReference>